<evidence type="ECO:0000313" key="2">
    <source>
        <dbReference type="EMBL" id="EDX72317.1"/>
    </source>
</evidence>
<accession>B4W0E9</accession>
<feature type="region of interest" description="Disordered" evidence="1">
    <location>
        <begin position="1"/>
        <end position="38"/>
    </location>
</feature>
<gene>
    <name evidence="2" type="ORF">MC7420_986</name>
</gene>
<dbReference type="Proteomes" id="UP000003835">
    <property type="component" value="Unassembled WGS sequence"/>
</dbReference>
<keyword evidence="3" id="KW-1185">Reference proteome</keyword>
<evidence type="ECO:0008006" key="4">
    <source>
        <dbReference type="Google" id="ProtNLM"/>
    </source>
</evidence>
<dbReference type="HOGENOM" id="CLU_133270_0_0_3"/>
<evidence type="ECO:0000313" key="3">
    <source>
        <dbReference type="Proteomes" id="UP000003835"/>
    </source>
</evidence>
<dbReference type="eggNOG" id="ENOG5031ANF">
    <property type="taxonomic scope" value="Bacteria"/>
</dbReference>
<feature type="compositionally biased region" description="Polar residues" evidence="1">
    <location>
        <begin position="29"/>
        <end position="38"/>
    </location>
</feature>
<dbReference type="RefSeq" id="WP_006104594.1">
    <property type="nucleotide sequence ID" value="NZ_DS989865.1"/>
</dbReference>
<protein>
    <recommendedName>
        <fullName evidence="4">Nitrogen fixation protein</fullName>
    </recommendedName>
</protein>
<proteinExistence type="predicted"/>
<sequence>MANSRKDRTQPSQATPMPSEMAHPKDSKSSLCPSSPPDTQDSVVFGIVGGTVDSPQVAYLREPQPITDELLALSEPVDPTEVYRIAASCWERGCQHFDGHQCHLIQQIVEGLPTVVKDLPPCRIRQDCRWWQQEGKAACLRCPQIVRTNYSMSETVKKVIKPHLDREIIALREAEIGNGE</sequence>
<reference evidence="2 3" key="1">
    <citation type="submission" date="2008-07" db="EMBL/GenBank/DDBJ databases">
        <authorList>
            <person name="Tandeau de Marsac N."/>
            <person name="Ferriera S."/>
            <person name="Johnson J."/>
            <person name="Kravitz S."/>
            <person name="Beeson K."/>
            <person name="Sutton G."/>
            <person name="Rogers Y.-H."/>
            <person name="Friedman R."/>
            <person name="Frazier M."/>
            <person name="Venter J.C."/>
        </authorList>
    </citation>
    <scope>NUCLEOTIDE SEQUENCE [LARGE SCALE GENOMIC DNA]</scope>
    <source>
        <strain evidence="2 3">PCC 7420</strain>
    </source>
</reference>
<name>B4W0E9_9CYAN</name>
<dbReference type="AlphaFoldDB" id="B4W0E9"/>
<dbReference type="EMBL" id="DS989865">
    <property type="protein sequence ID" value="EDX72317.1"/>
    <property type="molecule type" value="Genomic_DNA"/>
</dbReference>
<dbReference type="STRING" id="118168.MC7420_986"/>
<organism evidence="2 3">
    <name type="scientific">Coleofasciculus chthonoplastes PCC 7420</name>
    <dbReference type="NCBI Taxonomy" id="118168"/>
    <lineage>
        <taxon>Bacteria</taxon>
        <taxon>Bacillati</taxon>
        <taxon>Cyanobacteriota</taxon>
        <taxon>Cyanophyceae</taxon>
        <taxon>Coleofasciculales</taxon>
        <taxon>Coleofasciculaceae</taxon>
        <taxon>Coleofasciculus</taxon>
    </lineage>
</organism>
<evidence type="ECO:0000256" key="1">
    <source>
        <dbReference type="SAM" id="MobiDB-lite"/>
    </source>
</evidence>